<dbReference type="InterPro" id="IPR011109">
    <property type="entry name" value="DNA_bind_recombinase_dom"/>
</dbReference>
<dbReference type="PANTHER" id="PTHR30461">
    <property type="entry name" value="DNA-INVERTASE FROM LAMBDOID PROPHAGE"/>
    <property type="match status" value="1"/>
</dbReference>
<dbReference type="GO" id="GO:0000150">
    <property type="term" value="F:DNA strand exchange activity"/>
    <property type="evidence" value="ECO:0007669"/>
    <property type="project" value="InterPro"/>
</dbReference>
<dbReference type="InterPro" id="IPR006119">
    <property type="entry name" value="Resolv_N"/>
</dbReference>
<dbReference type="GO" id="GO:0003677">
    <property type="term" value="F:DNA binding"/>
    <property type="evidence" value="ECO:0007669"/>
    <property type="project" value="InterPro"/>
</dbReference>
<protein>
    <submittedName>
        <fullName evidence="4">DNA-invertase hin</fullName>
    </submittedName>
</protein>
<evidence type="ECO:0000256" key="1">
    <source>
        <dbReference type="SAM" id="MobiDB-lite"/>
    </source>
</evidence>
<dbReference type="InterPro" id="IPR050639">
    <property type="entry name" value="SSR_resolvase"/>
</dbReference>
<keyword evidence="5" id="KW-1185">Reference proteome</keyword>
<evidence type="ECO:0000259" key="3">
    <source>
        <dbReference type="PROSITE" id="PS51737"/>
    </source>
</evidence>
<feature type="region of interest" description="Disordered" evidence="1">
    <location>
        <begin position="279"/>
        <end position="309"/>
    </location>
</feature>
<evidence type="ECO:0000313" key="5">
    <source>
        <dbReference type="Proteomes" id="UP000193827"/>
    </source>
</evidence>
<dbReference type="Gene3D" id="3.90.1750.20">
    <property type="entry name" value="Putative Large Serine Recombinase, Chain B, Domain 2"/>
    <property type="match status" value="1"/>
</dbReference>
<dbReference type="RefSeq" id="WP_085893637.1">
    <property type="nucleotide sequence ID" value="NZ_FWFL01000010.1"/>
</dbReference>
<feature type="domain" description="Recombinase" evidence="3">
    <location>
        <begin position="166"/>
        <end position="280"/>
    </location>
</feature>
<dbReference type="Pfam" id="PF00239">
    <property type="entry name" value="Resolvase"/>
    <property type="match status" value="1"/>
</dbReference>
<dbReference type="Pfam" id="PF07508">
    <property type="entry name" value="Recombinase"/>
    <property type="match status" value="1"/>
</dbReference>
<dbReference type="Gene3D" id="3.40.50.1390">
    <property type="entry name" value="Resolvase, N-terminal catalytic domain"/>
    <property type="match status" value="1"/>
</dbReference>
<dbReference type="SUPFAM" id="SSF53041">
    <property type="entry name" value="Resolvase-like"/>
    <property type="match status" value="1"/>
</dbReference>
<dbReference type="EMBL" id="FWFL01000010">
    <property type="protein sequence ID" value="SLN62777.1"/>
    <property type="molecule type" value="Genomic_DNA"/>
</dbReference>
<dbReference type="SMART" id="SM00857">
    <property type="entry name" value="Resolvase"/>
    <property type="match status" value="1"/>
</dbReference>
<evidence type="ECO:0000313" key="4">
    <source>
        <dbReference type="EMBL" id="SLN62777.1"/>
    </source>
</evidence>
<dbReference type="InterPro" id="IPR036162">
    <property type="entry name" value="Resolvase-like_N_sf"/>
</dbReference>
<dbReference type="PROSITE" id="PS51736">
    <property type="entry name" value="RECOMBINASES_3"/>
    <property type="match status" value="1"/>
</dbReference>
<dbReference type="PROSITE" id="PS51737">
    <property type="entry name" value="RECOMBINASE_DNA_BIND"/>
    <property type="match status" value="1"/>
</dbReference>
<accession>A0A1Y5TF40</accession>
<dbReference type="Proteomes" id="UP000193827">
    <property type="component" value="Unassembled WGS sequence"/>
</dbReference>
<proteinExistence type="predicted"/>
<reference evidence="4 5" key="1">
    <citation type="submission" date="2017-03" db="EMBL/GenBank/DDBJ databases">
        <authorList>
            <person name="Afonso C.L."/>
            <person name="Miller P.J."/>
            <person name="Scott M.A."/>
            <person name="Spackman E."/>
            <person name="Goraichik I."/>
            <person name="Dimitrov K.M."/>
            <person name="Suarez D.L."/>
            <person name="Swayne D.E."/>
        </authorList>
    </citation>
    <scope>NUCLEOTIDE SEQUENCE [LARGE SCALE GENOMIC DNA]</scope>
    <source>
        <strain evidence="4 5">CECT 8287</strain>
    </source>
</reference>
<organism evidence="4 5">
    <name type="scientific">Roseovarius litorisediminis</name>
    <dbReference type="NCBI Taxonomy" id="1312363"/>
    <lineage>
        <taxon>Bacteria</taxon>
        <taxon>Pseudomonadati</taxon>
        <taxon>Pseudomonadota</taxon>
        <taxon>Alphaproteobacteria</taxon>
        <taxon>Rhodobacterales</taxon>
        <taxon>Roseobacteraceae</taxon>
        <taxon>Roseovarius</taxon>
    </lineage>
</organism>
<gene>
    <name evidence="4" type="primary">hin_2</name>
    <name evidence="4" type="ORF">PEL8287_03439</name>
</gene>
<sequence length="557" mass="62401">MAKKQRCAIYTRKSTEEGLDQAFNSLDAQREACSAFITSQKHEGWSELPMLYDDGGFSGGSLERPAIKRLLADIKAGGIDIVVVYKVDRLTRALADFARMVAIFDEAGVSFVSVTQQFNTTTSMGRLTLNVLLSFAQFEREVTAERIRDKIAASKAKGMWMGGIPPIGYQPQNRALVHVPDEAKMVRHIFKRYLELRSVRKLQAELKRAGRFTPVRTTQKGATSGGCAFSRGKLYHLLSNPIYIGCIRHRDKIYDGQHEGIIDQDIWDKAQTMLADNRRSHANRSKARSPSPLAGKLFDPAGNKMRPVHTTKSGRRYRYYVSPELIEGSVETGSNGWRIPAEELESILSKAIIEHLHKPKNRQSIIGDVGDPKRMELLINAIDELLKAVQFKGSRHCTMMLKKIVQCVYFIEEKLTAQIDIGRAFHRAENLNDIDLPTLQISAPIKLARRGGELKLILKGAAGDATNTDPNLIKTLLDARRRYRSYTGKVETTLSQIATNDDTDTADVSRSLQLAFLAPDLVAGILDGRQTPELTATRLKRLERLPLLWEDQRAFLG</sequence>
<dbReference type="InterPro" id="IPR038109">
    <property type="entry name" value="DNA_bind_recomb_sf"/>
</dbReference>
<dbReference type="AlphaFoldDB" id="A0A1Y5TF40"/>
<dbReference type="CDD" id="cd03768">
    <property type="entry name" value="SR_ResInv"/>
    <property type="match status" value="1"/>
</dbReference>
<name>A0A1Y5TF40_9RHOB</name>
<feature type="domain" description="Resolvase/invertase-type recombinase catalytic" evidence="2">
    <location>
        <begin position="6"/>
        <end position="158"/>
    </location>
</feature>
<evidence type="ECO:0000259" key="2">
    <source>
        <dbReference type="PROSITE" id="PS51736"/>
    </source>
</evidence>
<dbReference type="OrthoDB" id="7277848at2"/>
<dbReference type="PANTHER" id="PTHR30461:SF23">
    <property type="entry name" value="DNA RECOMBINASE-RELATED"/>
    <property type="match status" value="1"/>
</dbReference>